<accession>A0A1V4AQB3</accession>
<protein>
    <recommendedName>
        <fullName evidence="1">Transposase DDE domain-containing protein</fullName>
    </recommendedName>
</protein>
<evidence type="ECO:0000313" key="3">
    <source>
        <dbReference type="Proteomes" id="UP000189681"/>
    </source>
</evidence>
<evidence type="ECO:0000259" key="1">
    <source>
        <dbReference type="Pfam" id="PF13751"/>
    </source>
</evidence>
<sequence>GYRNFLLRGLEKVRAEFKLMCIGWNLKKMLKLGIRLATV</sequence>
<feature type="domain" description="Transposase DDE" evidence="1">
    <location>
        <begin position="1"/>
        <end position="30"/>
    </location>
</feature>
<comment type="caution">
    <text evidence="2">The sequence shown here is derived from an EMBL/GenBank/DDBJ whole genome shotgun (WGS) entry which is preliminary data.</text>
</comment>
<dbReference type="EMBL" id="AYTS01000150">
    <property type="protein sequence ID" value="OOP55338.1"/>
    <property type="molecule type" value="Genomic_DNA"/>
</dbReference>
<dbReference type="Proteomes" id="UP000189681">
    <property type="component" value="Unassembled WGS sequence"/>
</dbReference>
<name>A0A1V4AQB3_9BACT</name>
<reference evidence="2 3" key="1">
    <citation type="journal article" date="2017" name="Water Res.">
        <title>Discovery and metagenomic analysis of an anammox bacterial enrichment related to Candidatus "Brocadia caroliniensis" in a full-scale glycerol-fed nitritation-denitritation separate centrate treatment process.</title>
        <authorList>
            <person name="Park H."/>
            <person name="Brotto A.C."/>
            <person name="van Loosdrecht M.C."/>
            <person name="Chandran K."/>
        </authorList>
    </citation>
    <scope>NUCLEOTIDE SEQUENCE [LARGE SCALE GENOMIC DNA]</scope>
    <source>
        <strain evidence="2">26THWARD</strain>
    </source>
</reference>
<gene>
    <name evidence="2" type="ORF">AYP45_15330</name>
</gene>
<dbReference type="InterPro" id="IPR025668">
    <property type="entry name" value="Tnp_DDE_dom"/>
</dbReference>
<dbReference type="Pfam" id="PF13751">
    <property type="entry name" value="DDE_Tnp_1_6"/>
    <property type="match status" value="1"/>
</dbReference>
<feature type="non-terminal residue" evidence="2">
    <location>
        <position position="1"/>
    </location>
</feature>
<dbReference type="AlphaFoldDB" id="A0A1V4AQB3"/>
<organism evidence="2 3">
    <name type="scientific">Candidatus Brocadia carolinensis</name>
    <dbReference type="NCBI Taxonomy" id="1004156"/>
    <lineage>
        <taxon>Bacteria</taxon>
        <taxon>Pseudomonadati</taxon>
        <taxon>Planctomycetota</taxon>
        <taxon>Candidatus Brocadiia</taxon>
        <taxon>Candidatus Brocadiales</taxon>
        <taxon>Candidatus Brocadiaceae</taxon>
        <taxon>Candidatus Brocadia</taxon>
    </lineage>
</organism>
<evidence type="ECO:0000313" key="2">
    <source>
        <dbReference type="EMBL" id="OOP55338.1"/>
    </source>
</evidence>
<proteinExistence type="predicted"/>